<dbReference type="Proteomes" id="UP001627154">
    <property type="component" value="Unassembled WGS sequence"/>
</dbReference>
<gene>
    <name evidence="1" type="ORF">TKK_007845</name>
</gene>
<name>A0ABD2X0U0_9HYME</name>
<protein>
    <submittedName>
        <fullName evidence="1">Uncharacterized protein</fullName>
    </submittedName>
</protein>
<proteinExistence type="predicted"/>
<evidence type="ECO:0000313" key="2">
    <source>
        <dbReference type="Proteomes" id="UP001627154"/>
    </source>
</evidence>
<organism evidence="1 2">
    <name type="scientific">Trichogramma kaykai</name>
    <dbReference type="NCBI Taxonomy" id="54128"/>
    <lineage>
        <taxon>Eukaryota</taxon>
        <taxon>Metazoa</taxon>
        <taxon>Ecdysozoa</taxon>
        <taxon>Arthropoda</taxon>
        <taxon>Hexapoda</taxon>
        <taxon>Insecta</taxon>
        <taxon>Pterygota</taxon>
        <taxon>Neoptera</taxon>
        <taxon>Endopterygota</taxon>
        <taxon>Hymenoptera</taxon>
        <taxon>Apocrita</taxon>
        <taxon>Proctotrupomorpha</taxon>
        <taxon>Chalcidoidea</taxon>
        <taxon>Trichogrammatidae</taxon>
        <taxon>Trichogramma</taxon>
    </lineage>
</organism>
<reference evidence="1 2" key="1">
    <citation type="journal article" date="2024" name="bioRxiv">
        <title>A reference genome for Trichogramma kaykai: A tiny desert-dwelling parasitoid wasp with competing sex-ratio distorters.</title>
        <authorList>
            <person name="Culotta J."/>
            <person name="Lindsey A.R."/>
        </authorList>
    </citation>
    <scope>NUCLEOTIDE SEQUENCE [LARGE SCALE GENOMIC DNA]</scope>
    <source>
        <strain evidence="1 2">KSX58</strain>
    </source>
</reference>
<keyword evidence="2" id="KW-1185">Reference proteome</keyword>
<sequence length="97" mass="11507">MNITDLDPMRPPNLRQVFVANAILKEYRKLNEKFVGRAIETRYKSLTLPRHQLTIGQRSYQYYASKYFNQMPNNIKQLVSDKGIKEKVKVFVRCLKI</sequence>
<dbReference type="EMBL" id="JBJJXI010000059">
    <property type="protein sequence ID" value="KAL3398719.1"/>
    <property type="molecule type" value="Genomic_DNA"/>
</dbReference>
<comment type="caution">
    <text evidence="1">The sequence shown here is derived from an EMBL/GenBank/DDBJ whole genome shotgun (WGS) entry which is preliminary data.</text>
</comment>
<accession>A0ABD2X0U0</accession>
<evidence type="ECO:0000313" key="1">
    <source>
        <dbReference type="EMBL" id="KAL3398719.1"/>
    </source>
</evidence>
<dbReference type="AlphaFoldDB" id="A0ABD2X0U0"/>